<sequence>MEHTARAVNGRQVERPAVEPAVVKPEREPMIDARPWLVADGVARPSLSRCPLCLGEVLPVLGIPEFVRHRSALHDARCVLTTRTYQPDELVVRKAYDVAVGFAHRMRFVRRWEFHYAAVQQLCPSFTMKRFATVLAYADVLNLWSYPNLREEDLASVLLVLTGFMRLADSAVKGAPESVGWVRFWFDASVRDVGDLWGARTSAPGLFRIEYREPGSTPFPTGADVLGGMRVDTLQMPWTERVAGPAPELHAADRAAFGRFVARSHRN</sequence>
<name>A0A1I3DEI6_9BURK</name>
<reference evidence="1 2" key="1">
    <citation type="submission" date="2016-10" db="EMBL/GenBank/DDBJ databases">
        <authorList>
            <person name="de Groot N.N."/>
        </authorList>
    </citation>
    <scope>NUCLEOTIDE SEQUENCE [LARGE SCALE GENOMIC DNA]</scope>
    <source>
        <strain evidence="1 2">LMG 23650</strain>
    </source>
</reference>
<organism evidence="1 2">
    <name type="scientific">Paraburkholderia megapolitana</name>
    <dbReference type="NCBI Taxonomy" id="420953"/>
    <lineage>
        <taxon>Bacteria</taxon>
        <taxon>Pseudomonadati</taxon>
        <taxon>Pseudomonadota</taxon>
        <taxon>Betaproteobacteria</taxon>
        <taxon>Burkholderiales</taxon>
        <taxon>Burkholderiaceae</taxon>
        <taxon>Paraburkholderia</taxon>
    </lineage>
</organism>
<dbReference type="STRING" id="420953.SAMN05192543_101264"/>
<keyword evidence="2" id="KW-1185">Reference proteome</keyword>
<dbReference type="OrthoDB" id="9008811at2"/>
<gene>
    <name evidence="1" type="ORF">SAMN05192543_101264</name>
</gene>
<dbReference type="EMBL" id="FOQU01000001">
    <property type="protein sequence ID" value="SFH85154.1"/>
    <property type="molecule type" value="Genomic_DNA"/>
</dbReference>
<evidence type="ECO:0000313" key="2">
    <source>
        <dbReference type="Proteomes" id="UP000199548"/>
    </source>
</evidence>
<protein>
    <submittedName>
        <fullName evidence="1">Uncharacterized protein</fullName>
    </submittedName>
</protein>
<evidence type="ECO:0000313" key="1">
    <source>
        <dbReference type="EMBL" id="SFH85154.1"/>
    </source>
</evidence>
<proteinExistence type="predicted"/>
<dbReference type="AlphaFoldDB" id="A0A1I3DEI6"/>
<dbReference type="RefSeq" id="WP_091006557.1">
    <property type="nucleotide sequence ID" value="NZ_CP041743.1"/>
</dbReference>
<dbReference type="Proteomes" id="UP000199548">
    <property type="component" value="Unassembled WGS sequence"/>
</dbReference>
<accession>A0A1I3DEI6</accession>